<evidence type="ECO:0000313" key="1">
    <source>
        <dbReference type="EMBL" id="BBI32492.1"/>
    </source>
</evidence>
<sequence>MMDNIDKLAQKLAEMFKANQNRPSTAPRVGDVVETTPLKIQWGDQILLTEDKLLLPRGLVLEIGDQVVIQPDEFFKDFYVLHVLA</sequence>
<dbReference type="KEGG" id="cohn:KCTCHS21_18910"/>
<dbReference type="EMBL" id="AP019400">
    <property type="protein sequence ID" value="BBI32492.1"/>
    <property type="molecule type" value="Genomic_DNA"/>
</dbReference>
<protein>
    <submittedName>
        <fullName evidence="1">Uncharacterized protein</fullName>
    </submittedName>
</protein>
<reference evidence="1 2" key="1">
    <citation type="submission" date="2019-01" db="EMBL/GenBank/DDBJ databases">
        <title>Complete genome sequence of Cohnella hallensis HS21 isolated from Korean fir (Abies koreana) rhizospheric soil.</title>
        <authorList>
            <person name="Jiang L."/>
            <person name="Kang S.W."/>
            <person name="Kim S."/>
            <person name="Jung J."/>
            <person name="Kim C.Y."/>
            <person name="Kim D.H."/>
            <person name="Kim S.W."/>
            <person name="Lee J."/>
        </authorList>
    </citation>
    <scope>NUCLEOTIDE SEQUENCE [LARGE SCALE GENOMIC DNA]</scope>
    <source>
        <strain evidence="1 2">HS21</strain>
    </source>
</reference>
<organism evidence="1 2">
    <name type="scientific">Cohnella abietis</name>
    <dbReference type="NCBI Taxonomy" id="2507935"/>
    <lineage>
        <taxon>Bacteria</taxon>
        <taxon>Bacillati</taxon>
        <taxon>Bacillota</taxon>
        <taxon>Bacilli</taxon>
        <taxon>Bacillales</taxon>
        <taxon>Paenibacillaceae</taxon>
        <taxon>Cohnella</taxon>
    </lineage>
</organism>
<keyword evidence="2" id="KW-1185">Reference proteome</keyword>
<gene>
    <name evidence="1" type="ORF">KCTCHS21_18910</name>
</gene>
<dbReference type="InterPro" id="IPR022555">
    <property type="entry name" value="DUF2577"/>
</dbReference>
<dbReference type="Pfam" id="PF10844">
    <property type="entry name" value="DUF2577"/>
    <property type="match status" value="1"/>
</dbReference>
<dbReference type="Proteomes" id="UP000289856">
    <property type="component" value="Chromosome"/>
</dbReference>
<name>A0A3T1D303_9BACL</name>
<accession>A0A3T1D303</accession>
<evidence type="ECO:0000313" key="2">
    <source>
        <dbReference type="Proteomes" id="UP000289856"/>
    </source>
</evidence>
<dbReference type="AlphaFoldDB" id="A0A3T1D303"/>
<proteinExistence type="predicted"/>